<dbReference type="SUPFAM" id="SSF52058">
    <property type="entry name" value="L domain-like"/>
    <property type="match status" value="1"/>
</dbReference>
<dbReference type="GO" id="GO:0006954">
    <property type="term" value="P:inflammatory response"/>
    <property type="evidence" value="ECO:0007669"/>
    <property type="project" value="UniProtKB-KW"/>
</dbReference>
<comment type="similarity">
    <text evidence="2">Belongs to the Toll-like receptor family.</text>
</comment>
<evidence type="ECO:0000256" key="5">
    <source>
        <dbReference type="ARBA" id="ARBA00022692"/>
    </source>
</evidence>
<keyword evidence="11 16" id="KW-0675">Receptor</keyword>
<evidence type="ECO:0000256" key="1">
    <source>
        <dbReference type="ARBA" id="ARBA00004479"/>
    </source>
</evidence>
<evidence type="ECO:0000256" key="13">
    <source>
        <dbReference type="ARBA" id="ARBA00023198"/>
    </source>
</evidence>
<dbReference type="GO" id="GO:0043235">
    <property type="term" value="C:receptor complex"/>
    <property type="evidence" value="ECO:0007669"/>
    <property type="project" value="TreeGrafter"/>
</dbReference>
<reference evidence="16 17" key="1">
    <citation type="submission" date="2019-04" db="EMBL/GenBank/DDBJ databases">
        <title>Chromosome genome assembly for Takifugu flavidus.</title>
        <authorList>
            <person name="Xiao S."/>
        </authorList>
    </citation>
    <scope>NUCLEOTIDE SEQUENCE [LARGE SCALE GENOMIC DNA]</scope>
    <source>
        <strain evidence="16">HTHZ2018</strain>
        <tissue evidence="16">Muscle</tissue>
    </source>
</reference>
<dbReference type="GO" id="GO:0005886">
    <property type="term" value="C:plasma membrane"/>
    <property type="evidence" value="ECO:0007669"/>
    <property type="project" value="TreeGrafter"/>
</dbReference>
<dbReference type="SUPFAM" id="SSF52200">
    <property type="entry name" value="Toll/Interleukin receptor TIR domain"/>
    <property type="match status" value="1"/>
</dbReference>
<dbReference type="GO" id="GO:0045087">
    <property type="term" value="P:innate immune response"/>
    <property type="evidence" value="ECO:0007669"/>
    <property type="project" value="UniProtKB-KW"/>
</dbReference>
<sequence>MIDEVMRIFKTRGSHEVKKQRGSDVTRLPLFSGLRFYFLSLIFALFLFLSLIIAAQPCSRTNVPQIGSRLKRLEANVQLGGASETRTMFFTLLFTLSFCEGQGSIVKVDRPSCDRCDHSFFCNCSFAGLTCVPVVTEQALSLDLSFNNITVVTAEDLRDHRRLAALNLCCNRLAVIHQSAFEPLWNLEDLNLSNNQLTALNHRWFHKLEALRVLNLLHNPYSCLGSPPAFQRLLNLRRLRFGGPALEELKRGDLAGITHLEELTVHANNLRRYESGALATIWPLGRVILSLHGPFLTNDDVASTMLGDVSYPETPMILRDLNLTWIQSVHNLRAAARRRIRFESSTLQPKLTSRRTSQDHRNLGGSWDCHGETELTAFLLSLRRHLSFQNLSLSDMATVEFLLVFDGVPLTHLSFEGVTLKGVGRWEKANKTEHKGIDEIFVRDVEVLDIYKFASLISCGFLLQYPRKVSIINAKVFVMPCFTSHLLKNLQYLDLSNNLLTDMTLAETLCDGDSPLKDLRVLNISGNALKSLSTTSRLVGKLLRLTHLDVSRNGYSSMPLGCSWPSSLRYLNMSGTRIASISPCLPAALEVLDLSNNDLKDFVLVLPTLRELHLSGNKLLRLPPGWFFPNLNTLTIQSNSLSMFGPSELRTYSRLQSLQAGWNKFVCTCDFVGLFQSGVKVGSVQLTDREDDYICDAPLRLQGALVARVRLPLVDCHPVQVVSASCVVALLATAALGTLLWHVHAFWYLRMMWAWLKAKHSSRQRRGLDQRGGAGVEDDFDAFVSYSDRDAGWVENFLVPELEQPRADDEAAVRARPMTLCLHKRDFLPGHWILDNIMSAMERSRRTIFVLSENFIRSDWCRYELDFSHFRLFDGVAGEPAILILLEPLNKDDIPRRFCKLRKLLSSTTYLEWPHGEEKVGEFWKALRTALRGEEEHGRN</sequence>
<dbReference type="PANTHER" id="PTHR24365:SF17">
    <property type="entry name" value="TOLL-LIKE RECEPTOR 2"/>
    <property type="match status" value="1"/>
</dbReference>
<dbReference type="FunFam" id="3.40.50.10140:FF:000001">
    <property type="entry name" value="Toll-like receptor 2"/>
    <property type="match status" value="1"/>
</dbReference>
<evidence type="ECO:0000256" key="3">
    <source>
        <dbReference type="ARBA" id="ARBA00022588"/>
    </source>
</evidence>
<keyword evidence="8" id="KW-0391">Immunity</keyword>
<dbReference type="Pfam" id="PF13855">
    <property type="entry name" value="LRR_8"/>
    <property type="match status" value="2"/>
</dbReference>
<dbReference type="Pfam" id="PF01582">
    <property type="entry name" value="TIR"/>
    <property type="match status" value="1"/>
</dbReference>
<dbReference type="GO" id="GO:0002224">
    <property type="term" value="P:toll-like receptor signaling pathway"/>
    <property type="evidence" value="ECO:0007669"/>
    <property type="project" value="TreeGrafter"/>
</dbReference>
<evidence type="ECO:0000256" key="7">
    <source>
        <dbReference type="ARBA" id="ARBA00022737"/>
    </source>
</evidence>
<dbReference type="PRINTS" id="PR00019">
    <property type="entry name" value="LEURICHRPT"/>
</dbReference>
<dbReference type="InterPro" id="IPR003591">
    <property type="entry name" value="Leu-rich_rpt_typical-subtyp"/>
</dbReference>
<keyword evidence="10 14" id="KW-0472">Membrane</keyword>
<keyword evidence="13" id="KW-0395">Inflammatory response</keyword>
<dbReference type="SMART" id="SM00369">
    <property type="entry name" value="LRR_TYP"/>
    <property type="match status" value="9"/>
</dbReference>
<dbReference type="PROSITE" id="PS51450">
    <property type="entry name" value="LRR"/>
    <property type="match status" value="4"/>
</dbReference>
<evidence type="ECO:0000256" key="11">
    <source>
        <dbReference type="ARBA" id="ARBA00023170"/>
    </source>
</evidence>
<name>A0A5C6N8M2_9TELE</name>
<keyword evidence="6" id="KW-0732">Signal</keyword>
<evidence type="ECO:0000256" key="14">
    <source>
        <dbReference type="SAM" id="Phobius"/>
    </source>
</evidence>
<dbReference type="InterPro" id="IPR032675">
    <property type="entry name" value="LRR_dom_sf"/>
</dbReference>
<dbReference type="GO" id="GO:0038023">
    <property type="term" value="F:signaling receptor activity"/>
    <property type="evidence" value="ECO:0007669"/>
    <property type="project" value="TreeGrafter"/>
</dbReference>
<dbReference type="Pfam" id="PF00560">
    <property type="entry name" value="LRR_1"/>
    <property type="match status" value="1"/>
</dbReference>
<dbReference type="PANTHER" id="PTHR24365">
    <property type="entry name" value="TOLL-LIKE RECEPTOR"/>
    <property type="match status" value="1"/>
</dbReference>
<comment type="caution">
    <text evidence="16">The sequence shown here is derived from an EMBL/GenBank/DDBJ whole genome shotgun (WGS) entry which is preliminary data.</text>
</comment>
<keyword evidence="9 14" id="KW-1133">Transmembrane helix</keyword>
<proteinExistence type="inferred from homology"/>
<accession>A0A5C6N8M2</accession>
<evidence type="ECO:0000256" key="4">
    <source>
        <dbReference type="ARBA" id="ARBA00022614"/>
    </source>
</evidence>
<evidence type="ECO:0000256" key="8">
    <source>
        <dbReference type="ARBA" id="ARBA00022859"/>
    </source>
</evidence>
<feature type="transmembrane region" description="Helical" evidence="14">
    <location>
        <begin position="36"/>
        <end position="55"/>
    </location>
</feature>
<dbReference type="Gene3D" id="3.80.10.10">
    <property type="entry name" value="Ribonuclease Inhibitor"/>
    <property type="match status" value="1"/>
</dbReference>
<comment type="subcellular location">
    <subcellularLocation>
        <location evidence="1">Membrane</location>
        <topology evidence="1">Single-pass type I membrane protein</topology>
    </subcellularLocation>
</comment>
<keyword evidence="5 14" id="KW-0812">Transmembrane</keyword>
<dbReference type="Proteomes" id="UP000324091">
    <property type="component" value="Chromosome 3"/>
</dbReference>
<evidence type="ECO:0000256" key="6">
    <source>
        <dbReference type="ARBA" id="ARBA00022729"/>
    </source>
</evidence>
<evidence type="ECO:0000313" key="17">
    <source>
        <dbReference type="Proteomes" id="UP000324091"/>
    </source>
</evidence>
<evidence type="ECO:0000313" key="16">
    <source>
        <dbReference type="EMBL" id="TWW63259.1"/>
    </source>
</evidence>
<feature type="domain" description="TIR" evidence="15">
    <location>
        <begin position="778"/>
        <end position="931"/>
    </location>
</feature>
<evidence type="ECO:0000256" key="12">
    <source>
        <dbReference type="ARBA" id="ARBA00023180"/>
    </source>
</evidence>
<dbReference type="InterPro" id="IPR000157">
    <property type="entry name" value="TIR_dom"/>
</dbReference>
<protein>
    <submittedName>
        <fullName evidence="16">Toll-like receptor 2</fullName>
    </submittedName>
</protein>
<dbReference type="InterPro" id="IPR035897">
    <property type="entry name" value="Toll_tir_struct_dom_sf"/>
</dbReference>
<dbReference type="EMBL" id="RHFK02000016">
    <property type="protein sequence ID" value="TWW63259.1"/>
    <property type="molecule type" value="Genomic_DNA"/>
</dbReference>
<dbReference type="InterPro" id="IPR001611">
    <property type="entry name" value="Leu-rich_rpt"/>
</dbReference>
<evidence type="ECO:0000256" key="9">
    <source>
        <dbReference type="ARBA" id="ARBA00022989"/>
    </source>
</evidence>
<dbReference type="GO" id="GO:0042497">
    <property type="term" value="F:triacyl lipopeptide binding"/>
    <property type="evidence" value="ECO:0007669"/>
    <property type="project" value="TreeGrafter"/>
</dbReference>
<keyword evidence="7" id="KW-0677">Repeat</keyword>
<keyword evidence="12" id="KW-0325">Glycoprotein</keyword>
<dbReference type="AlphaFoldDB" id="A0A5C6N8M2"/>
<gene>
    <name evidence="16" type="ORF">D4764_03G0002670</name>
</gene>
<dbReference type="SMART" id="SM00255">
    <property type="entry name" value="TIR"/>
    <property type="match status" value="1"/>
</dbReference>
<dbReference type="PROSITE" id="PS50104">
    <property type="entry name" value="TIR"/>
    <property type="match status" value="1"/>
</dbReference>
<evidence type="ECO:0000259" key="15">
    <source>
        <dbReference type="PROSITE" id="PS50104"/>
    </source>
</evidence>
<evidence type="ECO:0000256" key="10">
    <source>
        <dbReference type="ARBA" id="ARBA00023136"/>
    </source>
</evidence>
<keyword evidence="4" id="KW-0433">Leucine-rich repeat</keyword>
<dbReference type="Gene3D" id="3.40.50.10140">
    <property type="entry name" value="Toll/interleukin-1 receptor homology (TIR) domain"/>
    <property type="match status" value="1"/>
</dbReference>
<organism evidence="16 17">
    <name type="scientific">Takifugu flavidus</name>
    <name type="common">sansaifugu</name>
    <dbReference type="NCBI Taxonomy" id="433684"/>
    <lineage>
        <taxon>Eukaryota</taxon>
        <taxon>Metazoa</taxon>
        <taxon>Chordata</taxon>
        <taxon>Craniata</taxon>
        <taxon>Vertebrata</taxon>
        <taxon>Euteleostomi</taxon>
        <taxon>Actinopterygii</taxon>
        <taxon>Neopterygii</taxon>
        <taxon>Teleostei</taxon>
        <taxon>Neoteleostei</taxon>
        <taxon>Acanthomorphata</taxon>
        <taxon>Eupercaria</taxon>
        <taxon>Tetraodontiformes</taxon>
        <taxon>Tetradontoidea</taxon>
        <taxon>Tetraodontidae</taxon>
        <taxon>Takifugu</taxon>
    </lineage>
</organism>
<keyword evidence="3" id="KW-0399">Innate immunity</keyword>
<evidence type="ECO:0000256" key="2">
    <source>
        <dbReference type="ARBA" id="ARBA00009634"/>
    </source>
</evidence>
<keyword evidence="17" id="KW-1185">Reference proteome</keyword>